<keyword evidence="4" id="KW-0813">Transport</keyword>
<dbReference type="GO" id="GO:0019779">
    <property type="term" value="F:Atg8 activating enzyme activity"/>
    <property type="evidence" value="ECO:0007669"/>
    <property type="project" value="TreeGrafter"/>
</dbReference>
<dbReference type="GO" id="GO:0000045">
    <property type="term" value="P:autophagosome assembly"/>
    <property type="evidence" value="ECO:0007669"/>
    <property type="project" value="TreeGrafter"/>
</dbReference>
<dbReference type="GO" id="GO:0000422">
    <property type="term" value="P:autophagy of mitochondrion"/>
    <property type="evidence" value="ECO:0007669"/>
    <property type="project" value="TreeGrafter"/>
</dbReference>
<feature type="compositionally biased region" description="Pro residues" evidence="10">
    <location>
        <begin position="607"/>
        <end position="619"/>
    </location>
</feature>
<dbReference type="FunFam" id="3.40.140.70:FF:000001">
    <property type="entry name" value="Ubiquitin-like modifier-activating enzyme atg7"/>
    <property type="match status" value="1"/>
</dbReference>
<evidence type="ECO:0000259" key="11">
    <source>
        <dbReference type="Pfam" id="PF00899"/>
    </source>
</evidence>
<dbReference type="GO" id="GO:0006995">
    <property type="term" value="P:cellular response to nitrogen starvation"/>
    <property type="evidence" value="ECO:0007669"/>
    <property type="project" value="TreeGrafter"/>
</dbReference>
<dbReference type="PANTHER" id="PTHR10953">
    <property type="entry name" value="UBIQUITIN-ACTIVATING ENZYME E1"/>
    <property type="match status" value="1"/>
</dbReference>
<comment type="caution">
    <text evidence="13">The sequence shown here is derived from an EMBL/GenBank/DDBJ whole genome shotgun (WGS) entry which is preliminary data.</text>
</comment>
<protein>
    <recommendedName>
        <fullName evidence="2">Ubiquitin-like modifier-activating enzyme ATG7</fullName>
    </recommendedName>
    <alternativeName>
        <fullName evidence="7 9">ATG12-activating enzyme E1 ATG7</fullName>
    </alternativeName>
    <alternativeName>
        <fullName evidence="8">Autophagy-related protein 7</fullName>
    </alternativeName>
    <alternativeName>
        <fullName evidence="3">Ubiquitin-like modifier-activating enzyme atg7</fullName>
    </alternativeName>
</protein>
<evidence type="ECO:0000256" key="3">
    <source>
        <dbReference type="ARBA" id="ARBA00018730"/>
    </source>
</evidence>
<dbReference type="EMBL" id="JAPEUY010000003">
    <property type="protein sequence ID" value="KAJ4374911.1"/>
    <property type="molecule type" value="Genomic_DNA"/>
</dbReference>
<dbReference type="InterPro" id="IPR032197">
    <property type="entry name" value="Atg7_N"/>
</dbReference>
<feature type="region of interest" description="Disordered" evidence="10">
    <location>
        <begin position="588"/>
        <end position="644"/>
    </location>
</feature>
<sequence length="671" mass="75250">MATLKFAPWQSDVDVQFYAALAHIKINHDKLDDSARKVLGLYEVRAGDHSSRSMRIQIHPNALTSDDAPPTYCRAEGIIKNCNTIEDYKKLDRTAILERCAQTIWDAIHDGSIYECPSLLSSFTAIIFANLKKYKFTYHFGFPAIQSDPQWKQVGEAKRLQARETTYLVDAVQTWRYSSDVRQRGFFLAKRLRGGGEGEDRPKTPVTPLEEFGYTWAIGKLAAYEKGFFDDVAKEDRFICFADPSTYDENPGWPLRNLLILIRHRWDLNEAQIMCYRDTHLRRDQPNSLILQLHSDISPHAPSTSSNEQDTRPRTPKLPKVTGWERTEVGKLTSRNVDLSEYMDERKLADQAVDLNLKLIKWRIAPNIDLDVIKNCKCLLLGAGTLGTYVSRTLMGWGVRKITFIDNATVSFSNPVRQPLFDFKDCLQGGAKKADRAAQALEEIYPGVDATGHVMEVPMLGHPMTDSTKTKAEFEKLRKLINEHDAIFLLMDTRESRWLPTVMGKAAGKIVLNAALGFDTFVVMRHGLKTTQQGEVELGCYFCNDVVAPADSLSNATLDQQCTVTRPGVAPLASSLLVELLVSILQHPSKSRAPPPSHTTSLQQKPLLPPHPSLPPPFQHPLGTIPTQSAATYPPSPTCKSRASPMTAVQRVVIRLLSAMRPIRGTLFRGR</sequence>
<organism evidence="13 14">
    <name type="scientific">Neocucurbitaria cava</name>
    <dbReference type="NCBI Taxonomy" id="798079"/>
    <lineage>
        <taxon>Eukaryota</taxon>
        <taxon>Fungi</taxon>
        <taxon>Dikarya</taxon>
        <taxon>Ascomycota</taxon>
        <taxon>Pezizomycotina</taxon>
        <taxon>Dothideomycetes</taxon>
        <taxon>Pleosporomycetidae</taxon>
        <taxon>Pleosporales</taxon>
        <taxon>Pleosporineae</taxon>
        <taxon>Cucurbitariaceae</taxon>
        <taxon>Neocucurbitaria</taxon>
    </lineage>
</organism>
<dbReference type="GO" id="GO:0034727">
    <property type="term" value="P:piecemeal microautophagy of the nucleus"/>
    <property type="evidence" value="ECO:0007669"/>
    <property type="project" value="TreeGrafter"/>
</dbReference>
<evidence type="ECO:0000256" key="2">
    <source>
        <dbReference type="ARBA" id="ARBA00017647"/>
    </source>
</evidence>
<dbReference type="SUPFAM" id="SSF69572">
    <property type="entry name" value="Activating enzymes of the ubiquitin-like proteins"/>
    <property type="match status" value="1"/>
</dbReference>
<keyword evidence="13" id="KW-0378">Hydrolase</keyword>
<dbReference type="OrthoDB" id="338614at2759"/>
<keyword evidence="6" id="KW-0072">Autophagy</keyword>
<dbReference type="Gene3D" id="3.40.140.100">
    <property type="entry name" value="Ubiquitin-like modifier-activating enzyme ATG7 C-terminal domain"/>
    <property type="match status" value="1"/>
</dbReference>
<keyword evidence="14" id="KW-1185">Reference proteome</keyword>
<dbReference type="GO" id="GO:0019778">
    <property type="term" value="F:Atg12 activating enzyme activity"/>
    <property type="evidence" value="ECO:0007669"/>
    <property type="project" value="TreeGrafter"/>
</dbReference>
<dbReference type="AlphaFoldDB" id="A0A9W8YDU2"/>
<dbReference type="PANTHER" id="PTHR10953:SF3">
    <property type="entry name" value="UBIQUITIN-LIKE MODIFIER-ACTIVATING ENZYME ATG7"/>
    <property type="match status" value="1"/>
</dbReference>
<feature type="domain" description="THIF-type NAD/FAD binding fold" evidence="11">
    <location>
        <begin position="362"/>
        <end position="590"/>
    </location>
</feature>
<dbReference type="Proteomes" id="UP001140560">
    <property type="component" value="Unassembled WGS sequence"/>
</dbReference>
<dbReference type="Pfam" id="PF16420">
    <property type="entry name" value="ATG7_N"/>
    <property type="match status" value="1"/>
</dbReference>
<accession>A0A9W8YDU2</accession>
<proteinExistence type="inferred from homology"/>
<evidence type="ECO:0000313" key="14">
    <source>
        <dbReference type="Proteomes" id="UP001140560"/>
    </source>
</evidence>
<evidence type="ECO:0000256" key="1">
    <source>
        <dbReference type="ARBA" id="ARBA00010931"/>
    </source>
</evidence>
<comment type="similarity">
    <text evidence="1">Belongs to the ATG7 family.</text>
</comment>
<dbReference type="Gene3D" id="3.40.50.720">
    <property type="entry name" value="NAD(P)-binding Rossmann-like Domain"/>
    <property type="match status" value="1"/>
</dbReference>
<evidence type="ECO:0000313" key="13">
    <source>
        <dbReference type="EMBL" id="KAJ4374911.1"/>
    </source>
</evidence>
<evidence type="ECO:0000256" key="6">
    <source>
        <dbReference type="ARBA" id="ARBA00023006"/>
    </source>
</evidence>
<evidence type="ECO:0000256" key="7">
    <source>
        <dbReference type="ARBA" id="ARBA00029897"/>
    </source>
</evidence>
<dbReference type="InterPro" id="IPR042522">
    <property type="entry name" value="Atg7_N_1"/>
</dbReference>
<evidence type="ECO:0000256" key="9">
    <source>
        <dbReference type="ARBA" id="ARBA00032823"/>
    </source>
</evidence>
<dbReference type="GO" id="GO:0015031">
    <property type="term" value="P:protein transport"/>
    <property type="evidence" value="ECO:0007669"/>
    <property type="project" value="UniProtKB-KW"/>
</dbReference>
<dbReference type="GO" id="GO:0032446">
    <property type="term" value="P:protein modification by small protein conjugation"/>
    <property type="evidence" value="ECO:0007669"/>
    <property type="project" value="TreeGrafter"/>
</dbReference>
<dbReference type="Gene3D" id="3.40.140.70">
    <property type="entry name" value="Ubiquitin-like modifier-activating enzyme ATG7 N-terminal domain"/>
    <property type="match status" value="1"/>
</dbReference>
<feature type="region of interest" description="Disordered" evidence="10">
    <location>
        <begin position="299"/>
        <end position="319"/>
    </location>
</feature>
<evidence type="ECO:0000256" key="5">
    <source>
        <dbReference type="ARBA" id="ARBA00022927"/>
    </source>
</evidence>
<dbReference type="InterPro" id="IPR042523">
    <property type="entry name" value="Atg7_N_2"/>
</dbReference>
<evidence type="ECO:0000259" key="12">
    <source>
        <dbReference type="Pfam" id="PF16420"/>
    </source>
</evidence>
<dbReference type="Pfam" id="PF00899">
    <property type="entry name" value="ThiF"/>
    <property type="match status" value="1"/>
</dbReference>
<dbReference type="GO" id="GO:0016787">
    <property type="term" value="F:hydrolase activity"/>
    <property type="evidence" value="ECO:0007669"/>
    <property type="project" value="UniProtKB-KW"/>
</dbReference>
<dbReference type="InterPro" id="IPR035985">
    <property type="entry name" value="Ubiquitin-activating_enz"/>
</dbReference>
<evidence type="ECO:0000256" key="8">
    <source>
        <dbReference type="ARBA" id="ARBA00030242"/>
    </source>
</evidence>
<dbReference type="InterPro" id="IPR045886">
    <property type="entry name" value="ThiF/MoeB/HesA"/>
</dbReference>
<reference evidence="13" key="1">
    <citation type="submission" date="2022-10" db="EMBL/GenBank/DDBJ databases">
        <title>Tapping the CABI collections for fungal endophytes: first genome assemblies for Collariella, Neodidymelliopsis, Ascochyta clinopodiicola, Didymella pomorum, Didymosphaeria variabile, Neocosmospora piperis and Neocucurbitaria cava.</title>
        <authorList>
            <person name="Hill R."/>
        </authorList>
    </citation>
    <scope>NUCLEOTIDE SEQUENCE</scope>
    <source>
        <strain evidence="13">IMI 356814</strain>
    </source>
</reference>
<gene>
    <name evidence="13" type="primary">ATG7</name>
    <name evidence="13" type="ORF">N0V83_001989</name>
</gene>
<name>A0A9W8YDU2_9PLEO</name>
<feature type="domain" description="Ubiquitin-like modifier-activating enzyme Atg7 N-terminal" evidence="12">
    <location>
        <begin position="4"/>
        <end position="343"/>
    </location>
</feature>
<evidence type="ECO:0000256" key="4">
    <source>
        <dbReference type="ARBA" id="ARBA00022448"/>
    </source>
</evidence>
<evidence type="ECO:0000256" key="10">
    <source>
        <dbReference type="SAM" id="MobiDB-lite"/>
    </source>
</evidence>
<dbReference type="GO" id="GO:0000407">
    <property type="term" value="C:phagophore assembly site"/>
    <property type="evidence" value="ECO:0007669"/>
    <property type="project" value="TreeGrafter"/>
</dbReference>
<keyword evidence="5" id="KW-0653">Protein transport</keyword>
<dbReference type="InterPro" id="IPR000594">
    <property type="entry name" value="ThiF_NAD_FAD-bd"/>
</dbReference>